<accession>A0AAQ3JVT5</accession>
<dbReference type="Proteomes" id="UP001327560">
    <property type="component" value="Chromosome 2"/>
</dbReference>
<sequence>MDRLCNSGKSLMASTECSASPEMIARTINEPLNYAHGAINKRVRITTPQDLQVMFHNVLKRPDMFGLRLTKTNSLIDSVHAILCEATPSDAPPAARDVSCEVGRGRESNSSSKLKATNFFASLLKIGDWKFVPRFNDLMAKCYFAKHKLVWEILQDGLKSKMEIPWSHITAIKATFSGSGGTLDIALAKPPLFFREHNPQPKKHTSWKECADFTTNGQASTNRWHHLECSNGLELKKNFEKLISCDPRLKALSQQQDFPYSNPLYPCFANQGISNSHGLHGATVTELASPASTIIDKSDACKCSDEMPNSQKLDAPSTCSGKFAIGLKPALVSNSIFNFFWFQTGTINKRWFPIFPHL</sequence>
<dbReference type="PANTHER" id="PTHR33494">
    <property type="entry name" value="OS02G0793800 PROTEIN"/>
    <property type="match status" value="1"/>
</dbReference>
<keyword evidence="3" id="KW-1185">Reference proteome</keyword>
<evidence type="ECO:0000259" key="1">
    <source>
        <dbReference type="Pfam" id="PF24818"/>
    </source>
</evidence>
<evidence type="ECO:0000313" key="3">
    <source>
        <dbReference type="Proteomes" id="UP001327560"/>
    </source>
</evidence>
<dbReference type="EMBL" id="CP136891">
    <property type="protein sequence ID" value="WOK97077.1"/>
    <property type="molecule type" value="Genomic_DNA"/>
</dbReference>
<dbReference type="AlphaFoldDB" id="A0AAQ3JVT5"/>
<proteinExistence type="predicted"/>
<organism evidence="2 3">
    <name type="scientific">Canna indica</name>
    <name type="common">Indian-shot</name>
    <dbReference type="NCBI Taxonomy" id="4628"/>
    <lineage>
        <taxon>Eukaryota</taxon>
        <taxon>Viridiplantae</taxon>
        <taxon>Streptophyta</taxon>
        <taxon>Embryophyta</taxon>
        <taxon>Tracheophyta</taxon>
        <taxon>Spermatophyta</taxon>
        <taxon>Magnoliopsida</taxon>
        <taxon>Liliopsida</taxon>
        <taxon>Zingiberales</taxon>
        <taxon>Cannaceae</taxon>
        <taxon>Canna</taxon>
    </lineage>
</organism>
<feature type="domain" description="TRF2/HOY1 PH-like" evidence="1">
    <location>
        <begin position="118"/>
        <end position="232"/>
    </location>
</feature>
<gene>
    <name evidence="2" type="ORF">Cni_G05785</name>
</gene>
<dbReference type="PANTHER" id="PTHR33494:SF1">
    <property type="entry name" value="C2H2-TYPE DOMAIN-CONTAINING PROTEIN-RELATED"/>
    <property type="match status" value="1"/>
</dbReference>
<evidence type="ECO:0000313" key="2">
    <source>
        <dbReference type="EMBL" id="WOK97077.1"/>
    </source>
</evidence>
<protein>
    <recommendedName>
        <fullName evidence="1">TRF2/HOY1 PH-like domain-containing protein</fullName>
    </recommendedName>
</protein>
<name>A0AAQ3JVT5_9LILI</name>
<reference evidence="2 3" key="1">
    <citation type="submission" date="2023-10" db="EMBL/GenBank/DDBJ databases">
        <title>Chromosome-scale genome assembly provides insights into flower coloration mechanisms of Canna indica.</title>
        <authorList>
            <person name="Li C."/>
        </authorList>
    </citation>
    <scope>NUCLEOTIDE SEQUENCE [LARGE SCALE GENOMIC DNA]</scope>
    <source>
        <tissue evidence="2">Flower</tissue>
    </source>
</reference>
<dbReference type="InterPro" id="IPR057939">
    <property type="entry name" value="TRF2_HOY1_PH"/>
</dbReference>
<dbReference type="Pfam" id="PF24818">
    <property type="entry name" value="PH_TRF2_HOY1"/>
    <property type="match status" value="1"/>
</dbReference>